<dbReference type="Gene3D" id="3.20.20.370">
    <property type="entry name" value="Glycoside hydrolase/deacetylase"/>
    <property type="match status" value="1"/>
</dbReference>
<protein>
    <recommendedName>
        <fullName evidence="1">5-oxoprolinase subunit A</fullName>
        <shortName evidence="1">5-OPase subunit A</shortName>
        <ecNumber evidence="1">3.5.2.9</ecNumber>
    </recommendedName>
    <alternativeName>
        <fullName evidence="1">5-oxoprolinase (ATP-hydrolyzing) subunit A</fullName>
    </alternativeName>
</protein>
<comment type="catalytic activity">
    <reaction evidence="1">
        <text>5-oxo-L-proline + ATP + 2 H2O = L-glutamate + ADP + phosphate + H(+)</text>
        <dbReference type="Rhea" id="RHEA:10348"/>
        <dbReference type="ChEBI" id="CHEBI:15377"/>
        <dbReference type="ChEBI" id="CHEBI:15378"/>
        <dbReference type="ChEBI" id="CHEBI:29985"/>
        <dbReference type="ChEBI" id="CHEBI:30616"/>
        <dbReference type="ChEBI" id="CHEBI:43474"/>
        <dbReference type="ChEBI" id="CHEBI:58402"/>
        <dbReference type="ChEBI" id="CHEBI:456216"/>
        <dbReference type="EC" id="3.5.2.9"/>
    </reaction>
</comment>
<dbReference type="GO" id="GO:0005975">
    <property type="term" value="P:carbohydrate metabolic process"/>
    <property type="evidence" value="ECO:0007669"/>
    <property type="project" value="InterPro"/>
</dbReference>
<sequence length="259" mass="27805">MLIDLNCDMGESFGVWKMGADEEMLSIVTSANIACGFHAGDPDVMFSTLQNARQKNVAVGAHPGFLDLAGFGRRPIYGYTPQQIRNMVIYQIGALKALAESQGFSLQHVKTHGAFGNMAAENSEWAQAVAEAIYQVDQDLIMVVMPGMCTEAAAVQQGLRVIREIYVDRAYAANGNLLSRQLPGAVLHDPQLASERILRMIDQSAITTVNGSTLPVEIDSLCVHGDSPGAVNMARAVRSLLEGRGIQFAPMAQVLAAKG</sequence>
<dbReference type="NCBIfam" id="NF003816">
    <property type="entry name" value="PRK05406.1-5"/>
    <property type="match status" value="1"/>
</dbReference>
<dbReference type="InterPro" id="IPR011330">
    <property type="entry name" value="Glyco_hydro/deAcase_b/a-brl"/>
</dbReference>
<dbReference type="InterPro" id="IPR005501">
    <property type="entry name" value="LamB/YcsF/PxpA-like"/>
</dbReference>
<dbReference type="SUPFAM" id="SSF88713">
    <property type="entry name" value="Glycoside hydrolase/deacetylase"/>
    <property type="match status" value="1"/>
</dbReference>
<dbReference type="PANTHER" id="PTHR30292:SF0">
    <property type="entry name" value="5-OXOPROLINASE SUBUNIT A"/>
    <property type="match status" value="1"/>
</dbReference>
<evidence type="ECO:0000313" key="3">
    <source>
        <dbReference type="Proteomes" id="UP000193749"/>
    </source>
</evidence>
<dbReference type="NCBIfam" id="NF003814">
    <property type="entry name" value="PRK05406.1-3"/>
    <property type="match status" value="1"/>
</dbReference>
<comment type="similarity">
    <text evidence="1">Belongs to the LamB/PxpA family.</text>
</comment>
<comment type="function">
    <text evidence="1">Catalyzes the cleavage of 5-oxoproline to form L-glutamate coupled to the hydrolysis of ATP to ADP and inorganic phosphate.</text>
</comment>
<comment type="subunit">
    <text evidence="1">Forms a complex composed of PxpA, PxpB and PxpC.</text>
</comment>
<gene>
    <name evidence="1" type="primary">pxpA</name>
    <name evidence="2" type="ORF">HA50_22200</name>
</gene>
<comment type="caution">
    <text evidence="2">The sequence shown here is derived from an EMBL/GenBank/DDBJ whole genome shotgun (WGS) entry which is preliminary data.</text>
</comment>
<dbReference type="EC" id="3.5.2.9" evidence="1"/>
<evidence type="ECO:0000313" key="2">
    <source>
        <dbReference type="EMBL" id="ORM89361.1"/>
    </source>
</evidence>
<evidence type="ECO:0000256" key="1">
    <source>
        <dbReference type="HAMAP-Rule" id="MF_00691"/>
    </source>
</evidence>
<reference evidence="2 3" key="1">
    <citation type="journal article" date="2017" name="Antonie Van Leeuwenhoek">
        <title>Phylogenomic resolution of the bacterial genus Pantoea and its relationship with Erwinia and Tatumella.</title>
        <authorList>
            <person name="Palmer M."/>
            <person name="Steenkamp E.T."/>
            <person name="Coetzee M.P."/>
            <person name="Chan W.Y."/>
            <person name="van Zyl E."/>
            <person name="De Maayer P."/>
            <person name="Coutinho T.A."/>
            <person name="Blom J."/>
            <person name="Smits T.H."/>
            <person name="Duffy B."/>
            <person name="Venter S.N."/>
        </authorList>
    </citation>
    <scope>NUCLEOTIDE SEQUENCE [LARGE SCALE GENOMIC DNA]</scope>
    <source>
        <strain evidence="2 3">LMG 2657</strain>
    </source>
</reference>
<keyword evidence="1" id="KW-0378">Hydrolase</keyword>
<proteinExistence type="inferred from homology"/>
<dbReference type="RefSeq" id="WP_084879071.1">
    <property type="nucleotide sequence ID" value="NZ_JAGGMY010000002.1"/>
</dbReference>
<dbReference type="OrthoDB" id="9773478at2"/>
<keyword evidence="1" id="KW-0547">Nucleotide-binding</keyword>
<keyword evidence="3" id="KW-1185">Reference proteome</keyword>
<dbReference type="GO" id="GO:0017168">
    <property type="term" value="F:5-oxoprolinase (ATP-hydrolyzing) activity"/>
    <property type="evidence" value="ECO:0007669"/>
    <property type="project" value="UniProtKB-UniRule"/>
</dbReference>
<keyword evidence="1" id="KW-0067">ATP-binding</keyword>
<dbReference type="CDD" id="cd10787">
    <property type="entry name" value="LamB_YcsF_like"/>
    <property type="match status" value="1"/>
</dbReference>
<accession>A0A1X1EKA7</accession>
<dbReference type="Proteomes" id="UP000193749">
    <property type="component" value="Unassembled WGS sequence"/>
</dbReference>
<dbReference type="GO" id="GO:0005524">
    <property type="term" value="F:ATP binding"/>
    <property type="evidence" value="ECO:0007669"/>
    <property type="project" value="UniProtKB-UniRule"/>
</dbReference>
<dbReference type="STRING" id="55209.HA50_22200"/>
<dbReference type="Pfam" id="PF03746">
    <property type="entry name" value="LamB_YcsF"/>
    <property type="match status" value="1"/>
</dbReference>
<organism evidence="2 3">
    <name type="scientific">Pantoea cypripedii</name>
    <name type="common">Pectobacterium cypripedii</name>
    <name type="synonym">Erwinia cypripedii</name>
    <dbReference type="NCBI Taxonomy" id="55209"/>
    <lineage>
        <taxon>Bacteria</taxon>
        <taxon>Pseudomonadati</taxon>
        <taxon>Pseudomonadota</taxon>
        <taxon>Gammaproteobacteria</taxon>
        <taxon>Enterobacterales</taxon>
        <taxon>Erwiniaceae</taxon>
        <taxon>Pantoea</taxon>
    </lineage>
</organism>
<dbReference type="PANTHER" id="PTHR30292">
    <property type="entry name" value="UNCHARACTERIZED PROTEIN YBGL-RELATED"/>
    <property type="match status" value="1"/>
</dbReference>
<dbReference type="EMBL" id="MLJI01000002">
    <property type="protein sequence ID" value="ORM89361.1"/>
    <property type="molecule type" value="Genomic_DNA"/>
</dbReference>
<dbReference type="AlphaFoldDB" id="A0A1X1EKA7"/>
<dbReference type="HAMAP" id="MF_00691">
    <property type="entry name" value="PxpA"/>
    <property type="match status" value="1"/>
</dbReference>
<name>A0A1X1EKA7_PANCY</name>